<accession>A0A166YA13</accession>
<dbReference type="GO" id="GO:0008233">
    <property type="term" value="F:peptidase activity"/>
    <property type="evidence" value="ECO:0007669"/>
    <property type="project" value="UniProtKB-KW"/>
</dbReference>
<dbReference type="RefSeq" id="YP_009273084.1">
    <property type="nucleotide sequence ID" value="NC_030901.1"/>
</dbReference>
<gene>
    <name evidence="2" type="primary">49</name>
    <name evidence="2" type="ORF">PBI_CLUBL_49</name>
</gene>
<evidence type="ECO:0000313" key="3">
    <source>
        <dbReference type="Proteomes" id="UP000203982"/>
    </source>
</evidence>
<keyword evidence="2" id="KW-0378">Hydrolase</keyword>
<dbReference type="GeneID" id="28803264"/>
<keyword evidence="2" id="KW-0645">Protease</keyword>
<dbReference type="GO" id="GO:0001897">
    <property type="term" value="P:symbiont-mediated cytolysis of host cell"/>
    <property type="evidence" value="ECO:0007669"/>
    <property type="project" value="UniProtKB-ARBA"/>
</dbReference>
<dbReference type="Proteomes" id="UP000203982">
    <property type="component" value="Segment"/>
</dbReference>
<protein>
    <submittedName>
        <fullName evidence="2">Lysin A, protease C39 domain</fullName>
    </submittedName>
</protein>
<dbReference type="InterPro" id="IPR039564">
    <property type="entry name" value="Peptidase_C39-like"/>
</dbReference>
<reference evidence="2 3" key="1">
    <citation type="submission" date="2016-03" db="EMBL/GenBank/DDBJ databases">
        <authorList>
            <person name="Montgomery M.T."/>
            <person name="Guerrero C.A."/>
            <person name="Mavrich T.N."/>
            <person name="Pope W.H."/>
            <person name="Garlena R.A."/>
            <person name="Russell D.A."/>
            <person name="Jacobs-Sera D."/>
            <person name="Hendrix R.W."/>
            <person name="Hatfull G.F."/>
        </authorList>
    </citation>
    <scope>NUCLEOTIDE SEQUENCE [LARGE SCALE GENOMIC DNA]</scope>
</reference>
<dbReference type="GO" id="GO:0006508">
    <property type="term" value="P:proteolysis"/>
    <property type="evidence" value="ECO:0007669"/>
    <property type="project" value="UniProtKB-KW"/>
</dbReference>
<dbReference type="EMBL" id="KU998246">
    <property type="protein sequence ID" value="ANA86547.1"/>
    <property type="molecule type" value="Genomic_DNA"/>
</dbReference>
<organism evidence="2 3">
    <name type="scientific">Gordonia phage ClubL</name>
    <dbReference type="NCBI Taxonomy" id="1838065"/>
    <lineage>
        <taxon>Viruses</taxon>
        <taxon>Duplodnaviria</taxon>
        <taxon>Heunggongvirae</taxon>
        <taxon>Uroviricota</taxon>
        <taxon>Caudoviricetes</taxon>
        <taxon>Smoothievirus</taxon>
        <taxon>Smoothievirus clubL</taxon>
    </lineage>
</organism>
<dbReference type="KEGG" id="vg:28803264"/>
<keyword evidence="3" id="KW-1185">Reference proteome</keyword>
<dbReference type="InterPro" id="IPR038765">
    <property type="entry name" value="Papain-like_cys_pep_sf"/>
</dbReference>
<dbReference type="Gene3D" id="3.90.70.10">
    <property type="entry name" value="Cysteine proteinases"/>
    <property type="match status" value="1"/>
</dbReference>
<dbReference type="SUPFAM" id="SSF54001">
    <property type="entry name" value="Cysteine proteinases"/>
    <property type="match status" value="1"/>
</dbReference>
<evidence type="ECO:0000313" key="2">
    <source>
        <dbReference type="EMBL" id="ANA86547.1"/>
    </source>
</evidence>
<evidence type="ECO:0000259" key="1">
    <source>
        <dbReference type="Pfam" id="PF13529"/>
    </source>
</evidence>
<dbReference type="Pfam" id="PF13529">
    <property type="entry name" value="Peptidase_C39_2"/>
    <property type="match status" value="1"/>
</dbReference>
<feature type="domain" description="Peptidase C39-like" evidence="1">
    <location>
        <begin position="10"/>
        <end position="144"/>
    </location>
</feature>
<sequence length="213" mass="23360">MGVVLVPHTYHAQQKNYTCGPSTALVTLSTFGIKVTEAQMERECGTDINGTADVRQINSVLTRRTGRAYGAHYMQGNTPTKAQKDLFWQHAVGTIAHSRKAMPINIWAQGNTRPPGYPWGLTMHYVTAVGIDIEQRRLYFSDSARFGGIQHWWMSADLVCVNITPKGYGALTRPDTPTPPPAKNAFANFTDDQLRLVIAAAHQVGDPHTGGLA</sequence>
<proteinExistence type="predicted"/>
<name>A0A166YA13_9CAUD</name>